<dbReference type="GO" id="GO:0004672">
    <property type="term" value="F:protein kinase activity"/>
    <property type="evidence" value="ECO:0007669"/>
    <property type="project" value="InterPro"/>
</dbReference>
<dbReference type="InterPro" id="IPR036249">
    <property type="entry name" value="Thioredoxin-like_sf"/>
</dbReference>
<dbReference type="Gene3D" id="3.30.200.20">
    <property type="entry name" value="Phosphorylase Kinase, domain 1"/>
    <property type="match status" value="1"/>
</dbReference>
<dbReference type="InterPro" id="IPR001245">
    <property type="entry name" value="Ser-Thr/Tyr_kinase_cat_dom"/>
</dbReference>
<dbReference type="PROSITE" id="PS51354">
    <property type="entry name" value="GLUTAREDOXIN_2"/>
    <property type="match status" value="1"/>
</dbReference>
<dbReference type="InterPro" id="IPR002109">
    <property type="entry name" value="Glutaredoxin"/>
</dbReference>
<evidence type="ECO:0000256" key="7">
    <source>
        <dbReference type="SAM" id="Phobius"/>
    </source>
</evidence>
<reference evidence="9" key="1">
    <citation type="submission" date="2021-01" db="EMBL/GenBank/DDBJ databases">
        <authorList>
            <person name="Bezrukov I."/>
        </authorList>
    </citation>
    <scope>NUCLEOTIDE SEQUENCE</scope>
</reference>
<protein>
    <recommendedName>
        <fullName evidence="8">Protein kinase domain-containing protein</fullName>
    </recommendedName>
</protein>
<sequence length="663" mass="73542">MWRPWRKSSVKIHDTYSPTTASFKDIHHLCSDDPPSYPSSPSPSPKNASRVFHRVRAANLILKSWPTRQSNNLLRADSEPINLRRNLNPDSDSKQSKTKTEPDVRISIPGAENSIVVYFTSLRVVRPTFEACKSVTSILHSFPVRIDERDLSMDASFSTELQRIFGKDQNQTKKLPRVFIGGRYIGGAEEVKQLHEIGELKKLVQELPKIEPGVCEMCGGHRFVPCKECHGSHKVHTEKLGFRTCLTCNENGLVRVYGNRRSLIDTPLPGKSPALDASPPSPESAILRDPLPPQPPPEGDKTPSPPQSGVRSQTPENPPAITPLPVPLAPPPSPPPSPETTKKSSKVYMIVGIVVGVFTVSFCIAADVPRLQLSELQAACEDFSNVIGSFSDGAIYKGTLSTGAEIAVVSVVAGSRSDWSTTMDTQLLQKMHNLSKVDHKNFLNVIGYCHEEEPFKRMLVFEYAPNGSLSEHLHSQHVEHLDWPTRLRIVMGIAYCLEHMHNLNPPILHSTLDSSSVYLTEDNAAKVSDFSAINSIFPSKEGSSSKNLLEHSLLDSQTNVFNFGAVVFEIISGKLPDPDSLLLEPKPARDIVDPTLKTFQENVVERLLEVVRQCMNPYSAQRPTMREVVVKLREITGIEADAAMPRLSSRWWTELEIISTEGN</sequence>
<evidence type="ECO:0000256" key="3">
    <source>
        <dbReference type="ARBA" id="ARBA00022989"/>
    </source>
</evidence>
<evidence type="ECO:0000313" key="9">
    <source>
        <dbReference type="EMBL" id="CAE6247764.1"/>
    </source>
</evidence>
<evidence type="ECO:0000313" key="10">
    <source>
        <dbReference type="Proteomes" id="UP000682877"/>
    </source>
</evidence>
<comment type="subcellular location">
    <subcellularLocation>
        <location evidence="5">Endomembrane system</location>
        <topology evidence="5">Single-pass type I membrane protein</topology>
    </subcellularLocation>
</comment>
<dbReference type="InterPro" id="IPR011009">
    <property type="entry name" value="Kinase-like_dom_sf"/>
</dbReference>
<dbReference type="Pfam" id="PF23733">
    <property type="entry name" value="GRXCR1-2_C"/>
    <property type="match status" value="1"/>
</dbReference>
<feature type="domain" description="Protein kinase" evidence="8">
    <location>
        <begin position="381"/>
        <end position="647"/>
    </location>
</feature>
<feature type="compositionally biased region" description="Basic and acidic residues" evidence="6">
    <location>
        <begin position="91"/>
        <end position="103"/>
    </location>
</feature>
<keyword evidence="2" id="KW-0732">Signal</keyword>
<dbReference type="SUPFAM" id="SSF52833">
    <property type="entry name" value="Thioredoxin-like"/>
    <property type="match status" value="1"/>
</dbReference>
<dbReference type="GO" id="GO:0012505">
    <property type="term" value="C:endomembrane system"/>
    <property type="evidence" value="ECO:0007669"/>
    <property type="project" value="UniProtKB-SubCell"/>
</dbReference>
<evidence type="ECO:0000256" key="1">
    <source>
        <dbReference type="ARBA" id="ARBA00022692"/>
    </source>
</evidence>
<dbReference type="FunFam" id="3.30.200.20:FF:000489">
    <property type="entry name" value="Inactive receptor-like serine/threonine-protein kinase"/>
    <property type="match status" value="1"/>
</dbReference>
<dbReference type="GO" id="GO:0005524">
    <property type="term" value="F:ATP binding"/>
    <property type="evidence" value="ECO:0007669"/>
    <property type="project" value="InterPro"/>
</dbReference>
<feature type="transmembrane region" description="Helical" evidence="7">
    <location>
        <begin position="347"/>
        <end position="368"/>
    </location>
</feature>
<dbReference type="PROSITE" id="PS50011">
    <property type="entry name" value="PROTEIN_KINASE_DOM"/>
    <property type="match status" value="1"/>
</dbReference>
<evidence type="ECO:0000256" key="2">
    <source>
        <dbReference type="ARBA" id="ARBA00022729"/>
    </source>
</evidence>
<evidence type="ECO:0000256" key="6">
    <source>
        <dbReference type="SAM" id="MobiDB-lite"/>
    </source>
</evidence>
<organism evidence="9 10">
    <name type="scientific">Arabidopsis arenosa</name>
    <name type="common">Sand rock-cress</name>
    <name type="synonym">Cardaminopsis arenosa</name>
    <dbReference type="NCBI Taxonomy" id="38785"/>
    <lineage>
        <taxon>Eukaryota</taxon>
        <taxon>Viridiplantae</taxon>
        <taxon>Streptophyta</taxon>
        <taxon>Embryophyta</taxon>
        <taxon>Tracheophyta</taxon>
        <taxon>Spermatophyta</taxon>
        <taxon>Magnoliopsida</taxon>
        <taxon>eudicotyledons</taxon>
        <taxon>Gunneridae</taxon>
        <taxon>Pentapetalae</taxon>
        <taxon>rosids</taxon>
        <taxon>malvids</taxon>
        <taxon>Brassicales</taxon>
        <taxon>Brassicaceae</taxon>
        <taxon>Camelineae</taxon>
        <taxon>Arabidopsis</taxon>
    </lineage>
</organism>
<keyword evidence="3 7" id="KW-1133">Transmembrane helix</keyword>
<feature type="region of interest" description="Disordered" evidence="6">
    <location>
        <begin position="80"/>
        <end position="103"/>
    </location>
</feature>
<dbReference type="SUPFAM" id="SSF56112">
    <property type="entry name" value="Protein kinase-like (PK-like)"/>
    <property type="match status" value="1"/>
</dbReference>
<accession>A0A8S2B1P9</accession>
<keyword evidence="10" id="KW-1185">Reference proteome</keyword>
<gene>
    <name evidence="9" type="ORF">AARE701A_LOCUS21841</name>
</gene>
<proteinExistence type="predicted"/>
<keyword evidence="4 7" id="KW-0472">Membrane</keyword>
<evidence type="ECO:0000256" key="5">
    <source>
        <dbReference type="ARBA" id="ARBA00046288"/>
    </source>
</evidence>
<dbReference type="CDD" id="cd03031">
    <property type="entry name" value="GRX_GRX_like"/>
    <property type="match status" value="1"/>
</dbReference>
<dbReference type="Gene3D" id="3.40.30.10">
    <property type="entry name" value="Glutaredoxin"/>
    <property type="match status" value="1"/>
</dbReference>
<dbReference type="AlphaFoldDB" id="A0A8S2B1P9"/>
<dbReference type="Pfam" id="PF00462">
    <property type="entry name" value="Glutaredoxin"/>
    <property type="match status" value="1"/>
</dbReference>
<dbReference type="PANTHER" id="PTHR46084:SF26">
    <property type="entry name" value="PROTEIN KINASE SUPERFAMILY PROTEIN"/>
    <property type="match status" value="1"/>
</dbReference>
<dbReference type="Proteomes" id="UP000682877">
    <property type="component" value="Chromosome 8"/>
</dbReference>
<dbReference type="EMBL" id="LR999458">
    <property type="protein sequence ID" value="CAE6247764.1"/>
    <property type="molecule type" value="Genomic_DNA"/>
</dbReference>
<feature type="region of interest" description="Disordered" evidence="6">
    <location>
        <begin position="267"/>
        <end position="343"/>
    </location>
</feature>
<name>A0A8S2B1P9_ARAAE</name>
<evidence type="ECO:0000259" key="8">
    <source>
        <dbReference type="PROSITE" id="PS50011"/>
    </source>
</evidence>
<keyword evidence="1 7" id="KW-0812">Transmembrane</keyword>
<evidence type="ECO:0000256" key="4">
    <source>
        <dbReference type="ARBA" id="ARBA00023136"/>
    </source>
</evidence>
<dbReference type="Gene3D" id="1.10.510.10">
    <property type="entry name" value="Transferase(Phosphotransferase) domain 1"/>
    <property type="match status" value="1"/>
</dbReference>
<dbReference type="PANTHER" id="PTHR46084">
    <property type="entry name" value="PROTEIN MALE DISCOVERER 2"/>
    <property type="match status" value="1"/>
</dbReference>
<dbReference type="InterPro" id="IPR000719">
    <property type="entry name" value="Prot_kinase_dom"/>
</dbReference>
<feature type="compositionally biased region" description="Pro residues" evidence="6">
    <location>
        <begin position="316"/>
        <end position="338"/>
    </location>
</feature>
<dbReference type="Pfam" id="PF07714">
    <property type="entry name" value="PK_Tyr_Ser-Thr"/>
    <property type="match status" value="1"/>
</dbReference>